<gene>
    <name evidence="2" type="ORF">CAUJ_LOCUS12245</name>
</gene>
<evidence type="ECO:0000313" key="3">
    <source>
        <dbReference type="Proteomes" id="UP000835052"/>
    </source>
</evidence>
<dbReference type="EMBL" id="CAJGYM010000070">
    <property type="protein sequence ID" value="CAD6196330.1"/>
    <property type="molecule type" value="Genomic_DNA"/>
</dbReference>
<keyword evidence="1" id="KW-0732">Signal</keyword>
<dbReference type="Gene3D" id="3.40.50.1820">
    <property type="entry name" value="alpha/beta hydrolase"/>
    <property type="match status" value="1"/>
</dbReference>
<protein>
    <submittedName>
        <fullName evidence="2">Uncharacterized protein</fullName>
    </submittedName>
</protein>
<comment type="caution">
    <text evidence="2">The sequence shown here is derived from an EMBL/GenBank/DDBJ whole genome shotgun (WGS) entry which is preliminary data.</text>
</comment>
<dbReference type="OrthoDB" id="190846at2759"/>
<accession>A0A8S1HI40</accession>
<dbReference type="Proteomes" id="UP000835052">
    <property type="component" value="Unassembled WGS sequence"/>
</dbReference>
<dbReference type="PANTHER" id="PTHR11440">
    <property type="entry name" value="LECITHIN-CHOLESTEROL ACYLTRANSFERASE-RELATED"/>
    <property type="match status" value="1"/>
</dbReference>
<dbReference type="InterPro" id="IPR003386">
    <property type="entry name" value="LACT/PDAT_acylTrfase"/>
</dbReference>
<keyword evidence="3" id="KW-1185">Reference proteome</keyword>
<dbReference type="GO" id="GO:0008374">
    <property type="term" value="F:O-acyltransferase activity"/>
    <property type="evidence" value="ECO:0007669"/>
    <property type="project" value="InterPro"/>
</dbReference>
<dbReference type="InterPro" id="IPR029058">
    <property type="entry name" value="AB_hydrolase_fold"/>
</dbReference>
<dbReference type="AlphaFoldDB" id="A0A8S1HI40"/>
<dbReference type="GO" id="GO:0006629">
    <property type="term" value="P:lipid metabolic process"/>
    <property type="evidence" value="ECO:0007669"/>
    <property type="project" value="InterPro"/>
</dbReference>
<evidence type="ECO:0000313" key="2">
    <source>
        <dbReference type="EMBL" id="CAD6196330.1"/>
    </source>
</evidence>
<name>A0A8S1HI40_9PELO</name>
<dbReference type="SUPFAM" id="SSF53474">
    <property type="entry name" value="alpha/beta-Hydrolases"/>
    <property type="match status" value="1"/>
</dbReference>
<sequence length="432" mass="48737">MPSSVLGVVVVVGFLFLHSESRSSSPYKAPAGLPVVLIPGDGGSQLEANLTGKPTTVHYVCSKQTPDFFDLWLNLELFTPLVIDCWVDNMQFVFFCLMNLEIMFVFRMMFNMTTGESTNMPGVDIRVTGFGDTPEIEWLDPSKASSGRYFFDLVDMMSSWGYTRGKNVVGAPYDWRKSPNELSDYFVTLKKLIEDTYRYNDNQKVVLVAHSMGNPVTLYFMRNFVDQPWKDKFIASLVSLAPPWGGSMQIVKLFASGYNMNYYRVILPPSHLRAMQRSFTSSAFLFPSSHVWGADEVFATTETTNYTVSNVEQFFTDLDYKLGWEQYKRAANLNGDLSAPGVPVHCIYGTGVDTPEKLTWPKGYFPDYQPIQINGDGDGTVNKRSAAVCARWKNANAGHRVTVHEVFKAEHMAIMRDPTALELVRKAIYQQL</sequence>
<proteinExistence type="predicted"/>
<evidence type="ECO:0000256" key="1">
    <source>
        <dbReference type="SAM" id="SignalP"/>
    </source>
</evidence>
<feature type="signal peptide" evidence="1">
    <location>
        <begin position="1"/>
        <end position="21"/>
    </location>
</feature>
<dbReference type="Pfam" id="PF02450">
    <property type="entry name" value="LCAT"/>
    <property type="match status" value="1"/>
</dbReference>
<feature type="chain" id="PRO_5035889917" evidence="1">
    <location>
        <begin position="22"/>
        <end position="432"/>
    </location>
</feature>
<reference evidence="2" key="1">
    <citation type="submission" date="2020-10" db="EMBL/GenBank/DDBJ databases">
        <authorList>
            <person name="Kikuchi T."/>
        </authorList>
    </citation>
    <scope>NUCLEOTIDE SEQUENCE</scope>
    <source>
        <strain evidence="2">NKZ352</strain>
    </source>
</reference>
<organism evidence="2 3">
    <name type="scientific">Caenorhabditis auriculariae</name>
    <dbReference type="NCBI Taxonomy" id="2777116"/>
    <lineage>
        <taxon>Eukaryota</taxon>
        <taxon>Metazoa</taxon>
        <taxon>Ecdysozoa</taxon>
        <taxon>Nematoda</taxon>
        <taxon>Chromadorea</taxon>
        <taxon>Rhabditida</taxon>
        <taxon>Rhabditina</taxon>
        <taxon>Rhabditomorpha</taxon>
        <taxon>Rhabditoidea</taxon>
        <taxon>Rhabditidae</taxon>
        <taxon>Peloderinae</taxon>
        <taxon>Caenorhabditis</taxon>
    </lineage>
</organism>